<evidence type="ECO:0000313" key="2">
    <source>
        <dbReference type="EMBL" id="GHD25812.1"/>
    </source>
</evidence>
<organism evidence="2 3">
    <name type="scientific">Nocardiopsis kunsanensis</name>
    <dbReference type="NCBI Taxonomy" id="141693"/>
    <lineage>
        <taxon>Bacteria</taxon>
        <taxon>Bacillati</taxon>
        <taxon>Actinomycetota</taxon>
        <taxon>Actinomycetes</taxon>
        <taxon>Streptosporangiales</taxon>
        <taxon>Nocardiopsidaceae</taxon>
        <taxon>Nocardiopsis</taxon>
    </lineage>
</organism>
<keyword evidence="3" id="KW-1185">Reference proteome</keyword>
<keyword evidence="1" id="KW-1133">Transmembrane helix</keyword>
<comment type="caution">
    <text evidence="2">The sequence shown here is derived from an EMBL/GenBank/DDBJ whole genome shotgun (WGS) entry which is preliminary data.</text>
</comment>
<protein>
    <submittedName>
        <fullName evidence="2">Uncharacterized protein</fullName>
    </submittedName>
</protein>
<dbReference type="Proteomes" id="UP000654947">
    <property type="component" value="Unassembled WGS sequence"/>
</dbReference>
<keyword evidence="1" id="KW-0472">Membrane</keyword>
<reference evidence="2 3" key="1">
    <citation type="journal article" date="2014" name="Int. J. Syst. Evol. Microbiol.">
        <title>Complete genome sequence of Corynebacterium casei LMG S-19264T (=DSM 44701T), isolated from a smear-ripened cheese.</title>
        <authorList>
            <consortium name="US DOE Joint Genome Institute (JGI-PGF)"/>
            <person name="Walter F."/>
            <person name="Albersmeier A."/>
            <person name="Kalinowski J."/>
            <person name="Ruckert C."/>
        </authorList>
    </citation>
    <scope>NUCLEOTIDE SEQUENCE [LARGE SCALE GENOMIC DNA]</scope>
    <source>
        <strain evidence="2 3">KCTC 19473</strain>
    </source>
</reference>
<proteinExistence type="predicted"/>
<dbReference type="RefSeq" id="WP_017575023.1">
    <property type="nucleotide sequence ID" value="NZ_BMXL01000010.1"/>
</dbReference>
<name>A0A919CHL3_9ACTN</name>
<keyword evidence="1" id="KW-0812">Transmembrane</keyword>
<feature type="transmembrane region" description="Helical" evidence="1">
    <location>
        <begin position="65"/>
        <end position="82"/>
    </location>
</feature>
<dbReference type="AlphaFoldDB" id="A0A919CHL3"/>
<feature type="transmembrane region" description="Helical" evidence="1">
    <location>
        <begin position="94"/>
        <end position="116"/>
    </location>
</feature>
<accession>A0A919CHL3</accession>
<evidence type="ECO:0000313" key="3">
    <source>
        <dbReference type="Proteomes" id="UP000654947"/>
    </source>
</evidence>
<gene>
    <name evidence="2" type="ORF">GCM10007147_23280</name>
</gene>
<evidence type="ECO:0000256" key="1">
    <source>
        <dbReference type="SAM" id="Phobius"/>
    </source>
</evidence>
<dbReference type="EMBL" id="BMXL01000010">
    <property type="protein sequence ID" value="GHD25812.1"/>
    <property type="molecule type" value="Genomic_DNA"/>
</dbReference>
<sequence>MDPFAFAAVVTGCAALYWCRARPVAALAVSTAAFVFFLWRDHELGLFLAPMAALYATAVHGAPRAWPLAAVVAGVGASLLWVHRRVAEVAEPGAALLAWVAFPTVILVFLAGSYAVGELVRCHRELAAGPVPECR</sequence>